<gene>
    <name evidence="6" type="ORF">GCM10009838_13100</name>
</gene>
<comment type="caution">
    <text evidence="6">The sequence shown here is derived from an EMBL/GenBank/DDBJ whole genome shotgun (WGS) entry which is preliminary data.</text>
</comment>
<evidence type="ECO:0000256" key="1">
    <source>
        <dbReference type="ARBA" id="ARBA00023015"/>
    </source>
</evidence>
<dbReference type="SUPFAM" id="SSF46785">
    <property type="entry name" value="Winged helix' DNA-binding domain"/>
    <property type="match status" value="1"/>
</dbReference>
<dbReference type="SMART" id="SM00345">
    <property type="entry name" value="HTH_GNTR"/>
    <property type="match status" value="1"/>
</dbReference>
<keyword evidence="1" id="KW-0805">Transcription regulation</keyword>
<dbReference type="PANTHER" id="PTHR38445">
    <property type="entry name" value="HTH-TYPE TRANSCRIPTIONAL REPRESSOR YTRA"/>
    <property type="match status" value="1"/>
</dbReference>
<evidence type="ECO:0000256" key="4">
    <source>
        <dbReference type="SAM" id="MobiDB-lite"/>
    </source>
</evidence>
<feature type="region of interest" description="Disordered" evidence="4">
    <location>
        <begin position="121"/>
        <end position="150"/>
    </location>
</feature>
<dbReference type="RefSeq" id="WP_344656014.1">
    <property type="nucleotide sequence ID" value="NZ_BAAAQM010000005.1"/>
</dbReference>
<dbReference type="PANTHER" id="PTHR38445:SF7">
    <property type="entry name" value="GNTR-FAMILY TRANSCRIPTIONAL REGULATOR"/>
    <property type="match status" value="1"/>
</dbReference>
<proteinExistence type="predicted"/>
<dbReference type="InterPro" id="IPR000524">
    <property type="entry name" value="Tscrpt_reg_HTH_GntR"/>
</dbReference>
<name>A0ABN2QUJ7_9ACTN</name>
<evidence type="ECO:0000259" key="5">
    <source>
        <dbReference type="PROSITE" id="PS50949"/>
    </source>
</evidence>
<dbReference type="Gene3D" id="1.10.10.10">
    <property type="entry name" value="Winged helix-like DNA-binding domain superfamily/Winged helix DNA-binding domain"/>
    <property type="match status" value="1"/>
</dbReference>
<dbReference type="PROSITE" id="PS50949">
    <property type="entry name" value="HTH_GNTR"/>
    <property type="match status" value="1"/>
</dbReference>
<feature type="compositionally biased region" description="Low complexity" evidence="4">
    <location>
        <begin position="137"/>
        <end position="150"/>
    </location>
</feature>
<dbReference type="Proteomes" id="UP001499854">
    <property type="component" value="Unassembled WGS sequence"/>
</dbReference>
<organism evidence="6 7">
    <name type="scientific">Catenulispora subtropica</name>
    <dbReference type="NCBI Taxonomy" id="450798"/>
    <lineage>
        <taxon>Bacteria</taxon>
        <taxon>Bacillati</taxon>
        <taxon>Actinomycetota</taxon>
        <taxon>Actinomycetes</taxon>
        <taxon>Catenulisporales</taxon>
        <taxon>Catenulisporaceae</taxon>
        <taxon>Catenulispora</taxon>
    </lineage>
</organism>
<dbReference type="InterPro" id="IPR036390">
    <property type="entry name" value="WH_DNA-bd_sf"/>
</dbReference>
<dbReference type="Pfam" id="PF00392">
    <property type="entry name" value="GntR"/>
    <property type="match status" value="1"/>
</dbReference>
<keyword evidence="7" id="KW-1185">Reference proteome</keyword>
<protein>
    <submittedName>
        <fullName evidence="6">GntR family transcriptional regulator</fullName>
    </submittedName>
</protein>
<dbReference type="CDD" id="cd07377">
    <property type="entry name" value="WHTH_GntR"/>
    <property type="match status" value="1"/>
</dbReference>
<dbReference type="InterPro" id="IPR036388">
    <property type="entry name" value="WH-like_DNA-bd_sf"/>
</dbReference>
<evidence type="ECO:0000256" key="2">
    <source>
        <dbReference type="ARBA" id="ARBA00023125"/>
    </source>
</evidence>
<keyword evidence="2" id="KW-0238">DNA-binding</keyword>
<evidence type="ECO:0000313" key="7">
    <source>
        <dbReference type="Proteomes" id="UP001499854"/>
    </source>
</evidence>
<reference evidence="6 7" key="1">
    <citation type="journal article" date="2019" name="Int. J. Syst. Evol. Microbiol.">
        <title>The Global Catalogue of Microorganisms (GCM) 10K type strain sequencing project: providing services to taxonomists for standard genome sequencing and annotation.</title>
        <authorList>
            <consortium name="The Broad Institute Genomics Platform"/>
            <consortium name="The Broad Institute Genome Sequencing Center for Infectious Disease"/>
            <person name="Wu L."/>
            <person name="Ma J."/>
        </authorList>
    </citation>
    <scope>NUCLEOTIDE SEQUENCE [LARGE SCALE GENOMIC DNA]</scope>
    <source>
        <strain evidence="6 7">JCM 16013</strain>
    </source>
</reference>
<keyword evidence="3" id="KW-0804">Transcription</keyword>
<evidence type="ECO:0000256" key="3">
    <source>
        <dbReference type="ARBA" id="ARBA00023163"/>
    </source>
</evidence>
<dbReference type="EMBL" id="BAAAQM010000005">
    <property type="protein sequence ID" value="GAA1958371.1"/>
    <property type="molecule type" value="Genomic_DNA"/>
</dbReference>
<evidence type="ECO:0000313" key="6">
    <source>
        <dbReference type="EMBL" id="GAA1958371.1"/>
    </source>
</evidence>
<sequence length="150" mass="15746">MIDFHVDRAGSVPAYAQLVQQVREALRLGLLHPGDKLPTVREVVTTCAVNAATVLKAYRELELSGLVEARQGAGTYVSGTLGGSADAAAMDELRGRLRTWVGDARQAGLEDDDMRALVTSVLAEPPGESSADERAAAARGTSTSRSAGPR</sequence>
<accession>A0ABN2QUJ7</accession>
<feature type="domain" description="HTH gntR-type" evidence="5">
    <location>
        <begin position="12"/>
        <end position="80"/>
    </location>
</feature>